<dbReference type="PANTHER" id="PTHR43466:SF1">
    <property type="entry name" value="2-OXO-4-HYDROXY-4-CARBOXY-5-UREIDOIMIDAZOLINE DECARBOXYLASE-RELATED"/>
    <property type="match status" value="1"/>
</dbReference>
<dbReference type="EMBL" id="PGFE01000001">
    <property type="protein sequence ID" value="PJJ76955.1"/>
    <property type="molecule type" value="Genomic_DNA"/>
</dbReference>
<dbReference type="GO" id="GO:0019628">
    <property type="term" value="P:urate catabolic process"/>
    <property type="evidence" value="ECO:0007669"/>
    <property type="project" value="TreeGrafter"/>
</dbReference>
<evidence type="ECO:0000256" key="2">
    <source>
        <dbReference type="ARBA" id="ARBA00004754"/>
    </source>
</evidence>
<evidence type="ECO:0000256" key="6">
    <source>
        <dbReference type="ARBA" id="ARBA00023239"/>
    </source>
</evidence>
<dbReference type="Pfam" id="PF09349">
    <property type="entry name" value="OHCU_decarbox"/>
    <property type="match status" value="1"/>
</dbReference>
<dbReference type="AlphaFoldDB" id="A0A2M9CYP7"/>
<evidence type="ECO:0000259" key="7">
    <source>
        <dbReference type="Pfam" id="PF09349"/>
    </source>
</evidence>
<feature type="domain" description="Oxo-4-hydroxy-4-carboxy-5-ureidoimidazoline decarboxylase" evidence="7">
    <location>
        <begin position="8"/>
        <end position="159"/>
    </location>
</feature>
<dbReference type="Gene3D" id="1.10.3330.10">
    <property type="entry name" value="Oxo-4-hydroxy-4-carboxy-5-ureidoimidazoline decarboxylase"/>
    <property type="match status" value="1"/>
</dbReference>
<dbReference type="SUPFAM" id="SSF158694">
    <property type="entry name" value="UraD-Like"/>
    <property type="match status" value="1"/>
</dbReference>
<dbReference type="NCBIfam" id="TIGR03180">
    <property type="entry name" value="UraD_2"/>
    <property type="match status" value="1"/>
</dbReference>
<keyword evidence="9" id="KW-1185">Reference proteome</keyword>
<evidence type="ECO:0000256" key="5">
    <source>
        <dbReference type="ARBA" id="ARBA00022793"/>
    </source>
</evidence>
<dbReference type="InterPro" id="IPR017595">
    <property type="entry name" value="OHCU_decarboxylase-2"/>
</dbReference>
<comment type="caution">
    <text evidence="8">The sequence shown here is derived from an EMBL/GenBank/DDBJ whole genome shotgun (WGS) entry which is preliminary data.</text>
</comment>
<accession>A0A2M9CYP7</accession>
<evidence type="ECO:0000313" key="9">
    <source>
        <dbReference type="Proteomes" id="UP000231693"/>
    </source>
</evidence>
<dbReference type="InterPro" id="IPR018020">
    <property type="entry name" value="OHCU_decarboxylase"/>
</dbReference>
<proteinExistence type="predicted"/>
<protein>
    <recommendedName>
        <fullName evidence="3">2-oxo-4-hydroxy-4-carboxy-5-ureidoimidazoline decarboxylase</fullName>
        <ecNumber evidence="3">4.1.1.97</ecNumber>
    </recommendedName>
</protein>
<dbReference type="PANTHER" id="PTHR43466">
    <property type="entry name" value="2-OXO-4-HYDROXY-4-CARBOXY-5-UREIDOIMIDAZOLINE DECARBOXYLASE-RELATED"/>
    <property type="match status" value="1"/>
</dbReference>
<sequence>MTELVFDTLPAHDAREVVRRCADVPRWCDALVALRPFGDADRLLATARGLARAWTPAEVEGALAQHPRIGERPAGDGAEARMSAREQAGVSTDTDVAARLRAGNLAYERRFGRVFLIRAAGRDAHEILAALETRLGADDETEAATTAAELCDIALLRLAAAVAPAQVLR</sequence>
<organism evidence="8 9">
    <name type="scientific">Sediminihabitans luteus</name>
    <dbReference type="NCBI Taxonomy" id="1138585"/>
    <lineage>
        <taxon>Bacteria</taxon>
        <taxon>Bacillati</taxon>
        <taxon>Actinomycetota</taxon>
        <taxon>Actinomycetes</taxon>
        <taxon>Micrococcales</taxon>
        <taxon>Cellulomonadaceae</taxon>
        <taxon>Sediminihabitans</taxon>
    </lineage>
</organism>
<reference evidence="8 9" key="1">
    <citation type="submission" date="2017-11" db="EMBL/GenBank/DDBJ databases">
        <title>Genomic Encyclopedia of Archaeal and Bacterial Type Strains, Phase II (KMG-II): From Individual Species to Whole Genera.</title>
        <authorList>
            <person name="Goeker M."/>
        </authorList>
    </citation>
    <scope>NUCLEOTIDE SEQUENCE [LARGE SCALE GENOMIC DNA]</scope>
    <source>
        <strain evidence="8 9">DSM 25478</strain>
    </source>
</reference>
<dbReference type="OrthoDB" id="5243781at2"/>
<evidence type="ECO:0000256" key="1">
    <source>
        <dbReference type="ARBA" id="ARBA00001163"/>
    </source>
</evidence>
<evidence type="ECO:0000256" key="4">
    <source>
        <dbReference type="ARBA" id="ARBA00022631"/>
    </source>
</evidence>
<dbReference type="InterPro" id="IPR036778">
    <property type="entry name" value="OHCU_decarboxylase_sf"/>
</dbReference>
<evidence type="ECO:0000313" key="8">
    <source>
        <dbReference type="EMBL" id="PJJ76955.1"/>
    </source>
</evidence>
<keyword evidence="4" id="KW-0659">Purine metabolism</keyword>
<dbReference type="RefSeq" id="WP_100421426.1">
    <property type="nucleotide sequence ID" value="NZ_BOOX01000009.1"/>
</dbReference>
<keyword evidence="6" id="KW-0456">Lyase</keyword>
<dbReference type="EC" id="4.1.1.97" evidence="3"/>
<name>A0A2M9CYP7_9CELL</name>
<dbReference type="GO" id="GO:0051997">
    <property type="term" value="F:2-oxo-4-hydroxy-4-carboxy-5-ureidoimidazoline decarboxylase activity"/>
    <property type="evidence" value="ECO:0007669"/>
    <property type="project" value="UniProtKB-EC"/>
</dbReference>
<keyword evidence="5" id="KW-0210">Decarboxylase</keyword>
<comment type="pathway">
    <text evidence="2">Purine metabolism; urate degradation; (S)-allantoin from urate: step 3/3.</text>
</comment>
<evidence type="ECO:0000256" key="3">
    <source>
        <dbReference type="ARBA" id="ARBA00012257"/>
    </source>
</evidence>
<gene>
    <name evidence="8" type="ORF">CLV28_0167</name>
</gene>
<dbReference type="NCBIfam" id="NF010372">
    <property type="entry name" value="PRK13798.1"/>
    <property type="match status" value="1"/>
</dbReference>
<dbReference type="Proteomes" id="UP000231693">
    <property type="component" value="Unassembled WGS sequence"/>
</dbReference>
<comment type="catalytic activity">
    <reaction evidence="1">
        <text>5-hydroxy-2-oxo-4-ureido-2,5-dihydro-1H-imidazole-5-carboxylate + H(+) = (S)-allantoin + CO2</text>
        <dbReference type="Rhea" id="RHEA:26301"/>
        <dbReference type="ChEBI" id="CHEBI:15378"/>
        <dbReference type="ChEBI" id="CHEBI:15678"/>
        <dbReference type="ChEBI" id="CHEBI:16526"/>
        <dbReference type="ChEBI" id="CHEBI:58639"/>
        <dbReference type="EC" id="4.1.1.97"/>
    </reaction>
</comment>
<dbReference type="GO" id="GO:0006144">
    <property type="term" value="P:purine nucleobase metabolic process"/>
    <property type="evidence" value="ECO:0007669"/>
    <property type="project" value="UniProtKB-KW"/>
</dbReference>